<sequence length="166" mass="17875">MGGDLRPGGAMAKQRHVVPALRGLSTLKTADAICPEGPVSAPSRLRRAGSLPFLPSLRSVRRSVVGLLSSRGSRSEVGNKLAVATQDSKPVGSLPELERCKKAPGPRRADGQPRPALEDAAQEARKAWKGLDASNHTGNQMPRDQELENLVDILIREVYQEQLPCE</sequence>
<keyword evidence="3" id="KW-1185">Reference proteome</keyword>
<accession>A0A812TX36</accession>
<dbReference type="EMBL" id="CAJNDS010002606">
    <property type="protein sequence ID" value="CAE7542465.1"/>
    <property type="molecule type" value="Genomic_DNA"/>
</dbReference>
<organism evidence="2 3">
    <name type="scientific">Symbiodinium natans</name>
    <dbReference type="NCBI Taxonomy" id="878477"/>
    <lineage>
        <taxon>Eukaryota</taxon>
        <taxon>Sar</taxon>
        <taxon>Alveolata</taxon>
        <taxon>Dinophyceae</taxon>
        <taxon>Suessiales</taxon>
        <taxon>Symbiodiniaceae</taxon>
        <taxon>Symbiodinium</taxon>
    </lineage>
</organism>
<feature type="region of interest" description="Disordered" evidence="1">
    <location>
        <begin position="69"/>
        <end position="145"/>
    </location>
</feature>
<protein>
    <submittedName>
        <fullName evidence="2">Uncharacterized protein</fullName>
    </submittedName>
</protein>
<name>A0A812TX36_9DINO</name>
<reference evidence="2" key="1">
    <citation type="submission" date="2021-02" db="EMBL/GenBank/DDBJ databases">
        <authorList>
            <person name="Dougan E. K."/>
            <person name="Rhodes N."/>
            <person name="Thang M."/>
            <person name="Chan C."/>
        </authorList>
    </citation>
    <scope>NUCLEOTIDE SEQUENCE</scope>
</reference>
<feature type="compositionally biased region" description="Basic and acidic residues" evidence="1">
    <location>
        <begin position="96"/>
        <end position="111"/>
    </location>
</feature>
<dbReference type="Proteomes" id="UP000604046">
    <property type="component" value="Unassembled WGS sequence"/>
</dbReference>
<gene>
    <name evidence="2" type="ORF">SNAT2548_LOCUS30414</name>
</gene>
<proteinExistence type="predicted"/>
<comment type="caution">
    <text evidence="2">The sequence shown here is derived from an EMBL/GenBank/DDBJ whole genome shotgun (WGS) entry which is preliminary data.</text>
</comment>
<evidence type="ECO:0000313" key="3">
    <source>
        <dbReference type="Proteomes" id="UP000604046"/>
    </source>
</evidence>
<evidence type="ECO:0000313" key="2">
    <source>
        <dbReference type="EMBL" id="CAE7542465.1"/>
    </source>
</evidence>
<evidence type="ECO:0000256" key="1">
    <source>
        <dbReference type="SAM" id="MobiDB-lite"/>
    </source>
</evidence>
<feature type="non-terminal residue" evidence="2">
    <location>
        <position position="1"/>
    </location>
</feature>
<dbReference type="AlphaFoldDB" id="A0A812TX36"/>